<keyword evidence="3" id="KW-0498">Mitosis</keyword>
<comment type="similarity">
    <text evidence="1">Belongs to the APC13 family.</text>
</comment>
<evidence type="ECO:0000256" key="5">
    <source>
        <dbReference type="ARBA" id="ARBA00023306"/>
    </source>
</evidence>
<accession>A0AAX6MHW0</accession>
<dbReference type="Proteomes" id="UP001369815">
    <property type="component" value="Unassembled WGS sequence"/>
</dbReference>
<keyword evidence="2" id="KW-0132">Cell division</keyword>
<protein>
    <recommendedName>
        <fullName evidence="10">Anaphase-promoting complex subunit 13</fullName>
    </recommendedName>
</protein>
<dbReference type="EMBL" id="JBANMG010000006">
    <property type="protein sequence ID" value="KAK6952195.1"/>
    <property type="molecule type" value="Genomic_DNA"/>
</dbReference>
<gene>
    <name evidence="8" type="ORF">Daesc_006728</name>
</gene>
<dbReference type="AlphaFoldDB" id="A0AAX6MHW0"/>
<evidence type="ECO:0000256" key="3">
    <source>
        <dbReference type="ARBA" id="ARBA00022776"/>
    </source>
</evidence>
<feature type="signal peptide" evidence="7">
    <location>
        <begin position="1"/>
        <end position="24"/>
    </location>
</feature>
<reference evidence="8 9" key="1">
    <citation type="journal article" date="2024" name="Front Chem Biol">
        <title>Unveiling the potential of Daldinia eschscholtzii MFLUCC 19-0629 through bioactivity and bioinformatics studies for enhanced sustainable agriculture production.</title>
        <authorList>
            <person name="Brooks S."/>
            <person name="Weaver J.A."/>
            <person name="Klomchit A."/>
            <person name="Alharthi S.A."/>
            <person name="Onlamun T."/>
            <person name="Nurani R."/>
            <person name="Vong T.K."/>
            <person name="Alberti F."/>
            <person name="Greco C."/>
        </authorList>
    </citation>
    <scope>NUCLEOTIDE SEQUENCE [LARGE SCALE GENOMIC DNA]</scope>
    <source>
        <strain evidence="8">MFLUCC 19-0629</strain>
    </source>
</reference>
<keyword evidence="7" id="KW-0732">Signal</keyword>
<dbReference type="InterPro" id="IPR008401">
    <property type="entry name" value="Apc13"/>
</dbReference>
<dbReference type="PANTHER" id="PTHR28526:SF1">
    <property type="entry name" value="ANAPHASE-PROMOTING COMPLEX SUBUNIT 13"/>
    <property type="match status" value="1"/>
</dbReference>
<organism evidence="8 9">
    <name type="scientific">Daldinia eschscholtzii</name>
    <dbReference type="NCBI Taxonomy" id="292717"/>
    <lineage>
        <taxon>Eukaryota</taxon>
        <taxon>Fungi</taxon>
        <taxon>Dikarya</taxon>
        <taxon>Ascomycota</taxon>
        <taxon>Pezizomycotina</taxon>
        <taxon>Sordariomycetes</taxon>
        <taxon>Xylariomycetidae</taxon>
        <taxon>Xylariales</taxon>
        <taxon>Hypoxylaceae</taxon>
        <taxon>Daldinia</taxon>
    </lineage>
</organism>
<evidence type="ECO:0000256" key="6">
    <source>
        <dbReference type="SAM" id="MobiDB-lite"/>
    </source>
</evidence>
<evidence type="ECO:0000256" key="1">
    <source>
        <dbReference type="ARBA" id="ARBA00006940"/>
    </source>
</evidence>
<keyword evidence="9" id="KW-1185">Reference proteome</keyword>
<evidence type="ECO:0000256" key="7">
    <source>
        <dbReference type="SAM" id="SignalP"/>
    </source>
</evidence>
<feature type="chain" id="PRO_5043455713" description="Anaphase-promoting complex subunit 13" evidence="7">
    <location>
        <begin position="25"/>
        <end position="266"/>
    </location>
</feature>
<dbReference type="GO" id="GO:0051301">
    <property type="term" value="P:cell division"/>
    <property type="evidence" value="ECO:0007669"/>
    <property type="project" value="UniProtKB-KW"/>
</dbReference>
<sequence length="266" mass="28905">MFLMRMAGLAIITTGLLNLAPAAAAVSIEGTKSLSSASSSEFMQDTVLRDMIAESTLGHVKQRRDAVHRCYVPASEVGPVPSVDDCLGAIKQLRTVQGDITVKLVEGCYHAVSGNCTASVCPQRIGTSTISPALAAQYMSDSVMGECISKGHRGWYLDRDYGIGNKDSCYTYVHMQHPRDADMFEDFCKDKLPDDDIYVPPHHQPINPEDEDDVVPDQHAAFGIQKATQRSREPAWKDLGLSELMGKGPAPGKSRGPVVPYKGLPR</sequence>
<keyword evidence="4" id="KW-0833">Ubl conjugation pathway</keyword>
<name>A0AAX6MHW0_9PEZI</name>
<evidence type="ECO:0000256" key="2">
    <source>
        <dbReference type="ARBA" id="ARBA00022618"/>
    </source>
</evidence>
<dbReference type="Pfam" id="PF05839">
    <property type="entry name" value="Apc13p"/>
    <property type="match status" value="1"/>
</dbReference>
<feature type="region of interest" description="Disordered" evidence="6">
    <location>
        <begin position="241"/>
        <end position="266"/>
    </location>
</feature>
<keyword evidence="5" id="KW-0131">Cell cycle</keyword>
<proteinExistence type="inferred from homology"/>
<evidence type="ECO:0008006" key="10">
    <source>
        <dbReference type="Google" id="ProtNLM"/>
    </source>
</evidence>
<dbReference type="GO" id="GO:0005680">
    <property type="term" value="C:anaphase-promoting complex"/>
    <property type="evidence" value="ECO:0007669"/>
    <property type="project" value="InterPro"/>
</dbReference>
<evidence type="ECO:0000256" key="4">
    <source>
        <dbReference type="ARBA" id="ARBA00022786"/>
    </source>
</evidence>
<evidence type="ECO:0000313" key="9">
    <source>
        <dbReference type="Proteomes" id="UP001369815"/>
    </source>
</evidence>
<comment type="caution">
    <text evidence="8">The sequence shown here is derived from an EMBL/GenBank/DDBJ whole genome shotgun (WGS) entry which is preliminary data.</text>
</comment>
<dbReference type="PANTHER" id="PTHR28526">
    <property type="entry name" value="ANAPHASE-PROMOTING COMPLEX SUBUNIT 13"/>
    <property type="match status" value="1"/>
</dbReference>
<evidence type="ECO:0000313" key="8">
    <source>
        <dbReference type="EMBL" id="KAK6952195.1"/>
    </source>
</evidence>